<feature type="transmembrane region" description="Helical" evidence="1">
    <location>
        <begin position="145"/>
        <end position="165"/>
    </location>
</feature>
<keyword evidence="1" id="KW-0472">Membrane</keyword>
<feature type="transmembrane region" description="Helical" evidence="1">
    <location>
        <begin position="172"/>
        <end position="191"/>
    </location>
</feature>
<proteinExistence type="predicted"/>
<dbReference type="Pfam" id="PF01757">
    <property type="entry name" value="Acyl_transf_3"/>
    <property type="match status" value="1"/>
</dbReference>
<dbReference type="InterPro" id="IPR050879">
    <property type="entry name" value="Acyltransferase_3"/>
</dbReference>
<dbReference type="GO" id="GO:0016746">
    <property type="term" value="F:acyltransferase activity"/>
    <property type="evidence" value="ECO:0007669"/>
    <property type="project" value="UniProtKB-KW"/>
</dbReference>
<organism evidence="3 4">
    <name type="scientific">Sphingomonas limnosediminicola</name>
    <dbReference type="NCBI Taxonomy" id="940133"/>
    <lineage>
        <taxon>Bacteria</taxon>
        <taxon>Pseudomonadati</taxon>
        <taxon>Pseudomonadota</taxon>
        <taxon>Alphaproteobacteria</taxon>
        <taxon>Sphingomonadales</taxon>
        <taxon>Sphingomonadaceae</taxon>
        <taxon>Sphingomonas</taxon>
    </lineage>
</organism>
<accession>A0ABP7KQ01</accession>
<gene>
    <name evidence="3" type="ORF">GCM10022276_00080</name>
</gene>
<feature type="transmembrane region" description="Helical" evidence="1">
    <location>
        <begin position="47"/>
        <end position="66"/>
    </location>
</feature>
<feature type="domain" description="Acyltransferase 3" evidence="2">
    <location>
        <begin position="18"/>
        <end position="328"/>
    </location>
</feature>
<keyword evidence="4" id="KW-1185">Reference proteome</keyword>
<feature type="transmembrane region" description="Helical" evidence="1">
    <location>
        <begin position="227"/>
        <end position="247"/>
    </location>
</feature>
<dbReference type="EMBL" id="BAABBM010000001">
    <property type="protein sequence ID" value="GAA3885152.1"/>
    <property type="molecule type" value="Genomic_DNA"/>
</dbReference>
<keyword evidence="3" id="KW-0808">Transferase</keyword>
<feature type="transmembrane region" description="Helical" evidence="1">
    <location>
        <begin position="253"/>
        <end position="271"/>
    </location>
</feature>
<dbReference type="Proteomes" id="UP001500827">
    <property type="component" value="Unassembled WGS sequence"/>
</dbReference>
<keyword evidence="3" id="KW-0012">Acyltransferase</keyword>
<feature type="transmembrane region" description="Helical" evidence="1">
    <location>
        <begin position="291"/>
        <end position="309"/>
    </location>
</feature>
<evidence type="ECO:0000313" key="3">
    <source>
        <dbReference type="EMBL" id="GAA3885152.1"/>
    </source>
</evidence>
<feature type="transmembrane region" description="Helical" evidence="1">
    <location>
        <begin position="87"/>
        <end position="107"/>
    </location>
</feature>
<evidence type="ECO:0000256" key="1">
    <source>
        <dbReference type="SAM" id="Phobius"/>
    </source>
</evidence>
<evidence type="ECO:0000313" key="4">
    <source>
        <dbReference type="Proteomes" id="UP001500827"/>
    </source>
</evidence>
<sequence length="358" mass="38531">MIDLARDRRMPSQDRFITLDGMRGLAALVVAGSHISELVGLGDPPHAHLAGDFFFVLSGFVIAHAYERRMATTMRPIDFIRVRVIRLHPLIALGSGISLAAALAGSFSGDGPGAAMMLWTAVAAMLMIPVHSGSWPADFPLDGPAWFLFAEYAANIAFALLAVTLTAARLRLILLAGIAMLLVLAVGPAGLESYWRVDLVGLSLLRVVYPYFAGVLINWLHRTGASAPGISPLLAMTILSAILLAPLTAFDTAFEFAMIVAVFPPLVLASARDRLTERQAKWMLIAGRLSYPLYMLHFPLAVLLVPLALSALPPAAALASVMLVVAGASHLALRYYDEPLRAWLSTCWRSAQRQTIVA</sequence>
<comment type="caution">
    <text evidence="3">The sequence shown here is derived from an EMBL/GenBank/DDBJ whole genome shotgun (WGS) entry which is preliminary data.</text>
</comment>
<feature type="transmembrane region" description="Helical" evidence="1">
    <location>
        <begin position="203"/>
        <end position="220"/>
    </location>
</feature>
<name>A0ABP7KQ01_9SPHN</name>
<dbReference type="PANTHER" id="PTHR23028:SF134">
    <property type="entry name" value="PUTATIVE (AFU_ORTHOLOGUE AFUA_4G08520)-RELATED"/>
    <property type="match status" value="1"/>
</dbReference>
<dbReference type="PANTHER" id="PTHR23028">
    <property type="entry name" value="ACETYLTRANSFERASE"/>
    <property type="match status" value="1"/>
</dbReference>
<dbReference type="InterPro" id="IPR002656">
    <property type="entry name" value="Acyl_transf_3_dom"/>
</dbReference>
<reference evidence="4" key="1">
    <citation type="journal article" date="2019" name="Int. J. Syst. Evol. Microbiol.">
        <title>The Global Catalogue of Microorganisms (GCM) 10K type strain sequencing project: providing services to taxonomists for standard genome sequencing and annotation.</title>
        <authorList>
            <consortium name="The Broad Institute Genomics Platform"/>
            <consortium name="The Broad Institute Genome Sequencing Center for Infectious Disease"/>
            <person name="Wu L."/>
            <person name="Ma J."/>
        </authorList>
    </citation>
    <scope>NUCLEOTIDE SEQUENCE [LARGE SCALE GENOMIC DNA]</scope>
    <source>
        <strain evidence="4">JCM 17543</strain>
    </source>
</reference>
<feature type="transmembrane region" description="Helical" evidence="1">
    <location>
        <begin position="21"/>
        <end position="41"/>
    </location>
</feature>
<keyword evidence="1" id="KW-0812">Transmembrane</keyword>
<evidence type="ECO:0000259" key="2">
    <source>
        <dbReference type="Pfam" id="PF01757"/>
    </source>
</evidence>
<feature type="transmembrane region" description="Helical" evidence="1">
    <location>
        <begin position="315"/>
        <end position="333"/>
    </location>
</feature>
<protein>
    <submittedName>
        <fullName evidence="3">Acyltransferase</fullName>
    </submittedName>
</protein>
<keyword evidence="1" id="KW-1133">Transmembrane helix</keyword>